<reference evidence="1 2" key="1">
    <citation type="submission" date="2014-07" db="EMBL/GenBank/DDBJ databases">
        <authorList>
            <person name="Urmite Genomes Urmite Genomes"/>
        </authorList>
    </citation>
    <scope>NUCLEOTIDE SEQUENCE [LARGE SCALE GENOMIC DNA]</scope>
    <source>
        <strain evidence="1 2">13MG44_air</strain>
    </source>
</reference>
<dbReference type="AlphaFoldDB" id="A0A078M4Z0"/>
<dbReference type="HOGENOM" id="CLU_1064674_0_0_9"/>
<dbReference type="EMBL" id="CCSE01000001">
    <property type="protein sequence ID" value="CEA00417.1"/>
    <property type="molecule type" value="Genomic_DNA"/>
</dbReference>
<protein>
    <submittedName>
        <fullName evidence="1">Uncharacterized protein</fullName>
    </submittedName>
</protein>
<dbReference type="STRING" id="1461582.BN1048_00952"/>
<evidence type="ECO:0000313" key="1">
    <source>
        <dbReference type="EMBL" id="CEA00417.1"/>
    </source>
</evidence>
<sequence>MRTLSPKIAFRNNLIHDTAGLIKYRNKLELYEKFKSDDLKIWAANHLAVEAADIDNGDNSIEAYYQFITMLDSSMSYTSEKETFQQLLYTLMDGKNDDFESVLTHIKKIILDYELFYSELPEFEKSALINSSLNIFLGFSIIIDQCSEEISEQFIDNIKGFLSEGYWGDDETTDFTVLRADDFTQITELKTKFIITDCKGPLTLENLSPAYKSSKSAKSFVDIYNKRSEQQVVNRIYAPGAKIDLKDSSAYAEYIEVKYDE</sequence>
<organism evidence="1 2">
    <name type="scientific">Jeotgalicoccus saudimassiliensis</name>
    <dbReference type="NCBI Taxonomy" id="1461582"/>
    <lineage>
        <taxon>Bacteria</taxon>
        <taxon>Bacillati</taxon>
        <taxon>Bacillota</taxon>
        <taxon>Bacilli</taxon>
        <taxon>Bacillales</taxon>
        <taxon>Staphylococcaceae</taxon>
        <taxon>Jeotgalicoccus</taxon>
    </lineage>
</organism>
<dbReference type="Proteomes" id="UP000044136">
    <property type="component" value="Unassembled WGS sequence"/>
</dbReference>
<gene>
    <name evidence="1" type="ORF">BN1048_00952</name>
</gene>
<name>A0A078M4Z0_9STAP</name>
<dbReference type="RefSeq" id="WP_035808995.1">
    <property type="nucleotide sequence ID" value="NZ_CCSE01000001.1"/>
</dbReference>
<dbReference type="OrthoDB" id="5291305at2"/>
<accession>A0A078M4Z0</accession>
<evidence type="ECO:0000313" key="2">
    <source>
        <dbReference type="Proteomes" id="UP000044136"/>
    </source>
</evidence>
<proteinExistence type="predicted"/>
<keyword evidence="2" id="KW-1185">Reference proteome</keyword>